<feature type="region of interest" description="Disordered" evidence="1">
    <location>
        <begin position="28"/>
        <end position="58"/>
    </location>
</feature>
<feature type="domain" description="Lcl C-terminal" evidence="2">
    <location>
        <begin position="86"/>
        <end position="204"/>
    </location>
</feature>
<feature type="domain" description="Lcl C-terminal" evidence="2">
    <location>
        <begin position="223"/>
        <end position="331"/>
    </location>
</feature>
<evidence type="ECO:0000259" key="2">
    <source>
        <dbReference type="Pfam" id="PF07603"/>
    </source>
</evidence>
<accession>A0ABZ2KT76</accession>
<gene>
    <name evidence="3" type="ORF">LVJ94_33890</name>
</gene>
<sequence>MTALGVVAATVDCRAILGIEDDAPLLAPNMDGGDHADVPFDASRSDDGGDGGADGTSLLNIDRTEPQWLLPVASPPPSNYEVTDDTVLDKTTGLMWQRKIEGQPRQIWPEPPRVCAKLELAGYHDWRLPTRIEMVSLFDFGEDAPAVNPVLFPAAPAYALHWTISPYVVERRTAARWATDPFTGWSWFYDEYTSSESLPFRCVRAGNVSNAQPRFTVLEGQATVRDARTGLVWERGTAPKQSFADAKHRCESFRPPGYRLPNARELQTLIDETQTEVPIWYRVFDRAVQGTTTLWSSTYRRSHDGYILTDFVDGHSSPGWSNTVAGVRCVR</sequence>
<dbReference type="InterPro" id="IPR011460">
    <property type="entry name" value="Lcl_C"/>
</dbReference>
<dbReference type="EMBL" id="CP089983">
    <property type="protein sequence ID" value="WXB01896.1"/>
    <property type="molecule type" value="Genomic_DNA"/>
</dbReference>
<evidence type="ECO:0000313" key="4">
    <source>
        <dbReference type="Proteomes" id="UP001374803"/>
    </source>
</evidence>
<organism evidence="3 4">
    <name type="scientific">Pendulispora rubella</name>
    <dbReference type="NCBI Taxonomy" id="2741070"/>
    <lineage>
        <taxon>Bacteria</taxon>
        <taxon>Pseudomonadati</taxon>
        <taxon>Myxococcota</taxon>
        <taxon>Myxococcia</taxon>
        <taxon>Myxococcales</taxon>
        <taxon>Sorangiineae</taxon>
        <taxon>Pendulisporaceae</taxon>
        <taxon>Pendulispora</taxon>
    </lineage>
</organism>
<protein>
    <submittedName>
        <fullName evidence="3">DUF1566 domain-containing protein</fullName>
    </submittedName>
</protein>
<name>A0ABZ2KT76_9BACT</name>
<dbReference type="PANTHER" id="PTHR35812:SF1">
    <property type="entry name" value="LIPOPROTEIN"/>
    <property type="match status" value="1"/>
</dbReference>
<dbReference type="Pfam" id="PF07603">
    <property type="entry name" value="Lcl_C"/>
    <property type="match status" value="2"/>
</dbReference>
<dbReference type="RefSeq" id="WP_394831515.1">
    <property type="nucleotide sequence ID" value="NZ_CP089929.1"/>
</dbReference>
<reference evidence="3" key="1">
    <citation type="submission" date="2021-12" db="EMBL/GenBank/DDBJ databases">
        <title>Discovery of the Pendulisporaceae a myxobacterial family with distinct sporulation behavior and unique specialized metabolism.</title>
        <authorList>
            <person name="Garcia R."/>
            <person name="Popoff A."/>
            <person name="Bader C.D."/>
            <person name="Loehr J."/>
            <person name="Walesch S."/>
            <person name="Walt C."/>
            <person name="Boldt J."/>
            <person name="Bunk B."/>
            <person name="Haeckl F.J.F.P.J."/>
            <person name="Gunesch A.P."/>
            <person name="Birkelbach J."/>
            <person name="Nuebel U."/>
            <person name="Pietschmann T."/>
            <person name="Bach T."/>
            <person name="Mueller R."/>
        </authorList>
    </citation>
    <scope>NUCLEOTIDE SEQUENCE</scope>
    <source>
        <strain evidence="3">MSr11367</strain>
    </source>
</reference>
<evidence type="ECO:0000313" key="3">
    <source>
        <dbReference type="EMBL" id="WXB01896.1"/>
    </source>
</evidence>
<feature type="compositionally biased region" description="Basic and acidic residues" evidence="1">
    <location>
        <begin position="32"/>
        <end position="47"/>
    </location>
</feature>
<dbReference type="Proteomes" id="UP001374803">
    <property type="component" value="Chromosome"/>
</dbReference>
<proteinExistence type="predicted"/>
<evidence type="ECO:0000256" key="1">
    <source>
        <dbReference type="SAM" id="MobiDB-lite"/>
    </source>
</evidence>
<keyword evidence="4" id="KW-1185">Reference proteome</keyword>
<dbReference type="PANTHER" id="PTHR35812">
    <property type="entry name" value="LIPOPROTEIN"/>
    <property type="match status" value="1"/>
</dbReference>